<protein>
    <submittedName>
        <fullName evidence="2">Pimeloyl-ACP methyl ester carboxylesterase</fullName>
    </submittedName>
</protein>
<proteinExistence type="predicted"/>
<evidence type="ECO:0000313" key="3">
    <source>
        <dbReference type="Proteomes" id="UP000238157"/>
    </source>
</evidence>
<dbReference type="EMBL" id="PVTR01000028">
    <property type="protein sequence ID" value="PRY83543.1"/>
    <property type="molecule type" value="Genomic_DNA"/>
</dbReference>
<dbReference type="InterPro" id="IPR050266">
    <property type="entry name" value="AB_hydrolase_sf"/>
</dbReference>
<dbReference type="Pfam" id="PF00561">
    <property type="entry name" value="Abhydrolase_1"/>
    <property type="match status" value="1"/>
</dbReference>
<dbReference type="Gene3D" id="3.40.50.1820">
    <property type="entry name" value="alpha/beta hydrolase"/>
    <property type="match status" value="1"/>
</dbReference>
<dbReference type="PANTHER" id="PTHR43798:SF33">
    <property type="entry name" value="HYDROLASE, PUTATIVE (AFU_ORTHOLOGUE AFUA_2G14860)-RELATED"/>
    <property type="match status" value="1"/>
</dbReference>
<dbReference type="InterPro" id="IPR000073">
    <property type="entry name" value="AB_hydrolase_1"/>
</dbReference>
<reference evidence="2 3" key="1">
    <citation type="submission" date="2018-03" db="EMBL/GenBank/DDBJ databases">
        <title>Genomic Encyclopedia of Archaeal and Bacterial Type Strains, Phase II (KMG-II): from individual species to whole genera.</title>
        <authorList>
            <person name="Goeker M."/>
        </authorList>
    </citation>
    <scope>NUCLEOTIDE SEQUENCE [LARGE SCALE GENOMIC DNA]</scope>
    <source>
        <strain evidence="2 3">DSM 27929</strain>
    </source>
</reference>
<keyword evidence="3" id="KW-1185">Reference proteome</keyword>
<name>A0A2T0WA22_9BACT</name>
<dbReference type="AlphaFoldDB" id="A0A2T0WA22"/>
<dbReference type="PANTHER" id="PTHR43798">
    <property type="entry name" value="MONOACYLGLYCEROL LIPASE"/>
    <property type="match status" value="1"/>
</dbReference>
<feature type="domain" description="AB hydrolase-1" evidence="1">
    <location>
        <begin position="24"/>
        <end position="248"/>
    </location>
</feature>
<sequence>MKKALFSSSYGDLYFELLGNENGPTLVFIHGVGMDHHTFQEQIKPLASLYRILVWDLPGHGASTLKNYHKRFTEISADCLNELIEELQIAQAILVGQSLGSMVAQHFQLKHPDKVLAVVHAPGIELQSHIGQWAKKLVPSFIFLIGLIPEKMFYKSFGKHRAVKKEVQEYLSASISHTGKKFVLQVTTDMCYDLIDPSPQPPKAPLFILYGDKDLGFIRKASKAWSKKESTSQCVEIPSANHIANQDNPKAFNRALIGFLNDL</sequence>
<gene>
    <name evidence="2" type="ORF">CLW00_1281</name>
</gene>
<dbReference type="PRINTS" id="PR00111">
    <property type="entry name" value="ABHYDROLASE"/>
</dbReference>
<dbReference type="InterPro" id="IPR029058">
    <property type="entry name" value="AB_hydrolase_fold"/>
</dbReference>
<evidence type="ECO:0000259" key="1">
    <source>
        <dbReference type="Pfam" id="PF00561"/>
    </source>
</evidence>
<dbReference type="Proteomes" id="UP000238157">
    <property type="component" value="Unassembled WGS sequence"/>
</dbReference>
<dbReference type="RefSeq" id="WP_106135677.1">
    <property type="nucleotide sequence ID" value="NZ_PVTR01000028.1"/>
</dbReference>
<dbReference type="OrthoDB" id="2247630at2"/>
<evidence type="ECO:0000313" key="2">
    <source>
        <dbReference type="EMBL" id="PRY83543.1"/>
    </source>
</evidence>
<organism evidence="2 3">
    <name type="scientific">Mongoliibacter ruber</name>
    <dbReference type="NCBI Taxonomy" id="1750599"/>
    <lineage>
        <taxon>Bacteria</taxon>
        <taxon>Pseudomonadati</taxon>
        <taxon>Bacteroidota</taxon>
        <taxon>Cytophagia</taxon>
        <taxon>Cytophagales</taxon>
        <taxon>Cyclobacteriaceae</taxon>
        <taxon>Mongoliibacter</taxon>
    </lineage>
</organism>
<comment type="caution">
    <text evidence="2">The sequence shown here is derived from an EMBL/GenBank/DDBJ whole genome shotgun (WGS) entry which is preliminary data.</text>
</comment>
<dbReference type="GO" id="GO:0016020">
    <property type="term" value="C:membrane"/>
    <property type="evidence" value="ECO:0007669"/>
    <property type="project" value="TreeGrafter"/>
</dbReference>
<accession>A0A2T0WA22</accession>
<dbReference type="SUPFAM" id="SSF53474">
    <property type="entry name" value="alpha/beta-Hydrolases"/>
    <property type="match status" value="1"/>
</dbReference>